<dbReference type="Gene3D" id="1.10.405.10">
    <property type="entry name" value="Guanine Nucleotide Dissociation Inhibitor, domain 1"/>
    <property type="match status" value="1"/>
</dbReference>
<evidence type="ECO:0000313" key="13">
    <source>
        <dbReference type="Proteomes" id="UP000007110"/>
    </source>
</evidence>
<dbReference type="AlphaFoldDB" id="A0A7M7GGQ7"/>
<dbReference type="GO" id="GO:0008131">
    <property type="term" value="F:primary methylamine oxidase activity"/>
    <property type="evidence" value="ECO:0000318"/>
    <property type="project" value="GO_Central"/>
</dbReference>
<dbReference type="Proteomes" id="UP000007110">
    <property type="component" value="Unassembled WGS sequence"/>
</dbReference>
<keyword evidence="4 10" id="KW-0560">Oxidoreductase</keyword>
<keyword evidence="10" id="KW-0812">Transmembrane</keyword>
<dbReference type="InterPro" id="IPR036188">
    <property type="entry name" value="FAD/NAD-bd_sf"/>
</dbReference>
<feature type="transmembrane region" description="Helical" evidence="10">
    <location>
        <begin position="488"/>
        <end position="511"/>
    </location>
</feature>
<evidence type="ECO:0000256" key="5">
    <source>
        <dbReference type="ARBA" id="ARBA00045409"/>
    </source>
</evidence>
<keyword evidence="10" id="KW-1133">Transmembrane helix</keyword>
<comment type="function">
    <text evidence="5">Catalyzes the oxidative deamination of primary and some secondary amines such as neurotransmitters, and exogenous amines including the tertiary amine, neurotoxin 1-methyl-4-phenyl-1,2,3,6-tetrahydropyridine (MPTP), with concomitant reduction of oxygen to hydrogen peroxide and participates in the metabolism of neuroactive and vasoactive amines in the central nervous system and peripheral tissues. Preferentially degrades benzylamine and phenylethylamine.</text>
</comment>
<comment type="catalytic activity">
    <reaction evidence="7">
        <text>benzylamine + O2 + H2O = benzaldehyde + H2O2 + NH4(+)</text>
        <dbReference type="Rhea" id="RHEA:59424"/>
        <dbReference type="ChEBI" id="CHEBI:15377"/>
        <dbReference type="ChEBI" id="CHEBI:15379"/>
        <dbReference type="ChEBI" id="CHEBI:16240"/>
        <dbReference type="ChEBI" id="CHEBI:17169"/>
        <dbReference type="ChEBI" id="CHEBI:28938"/>
        <dbReference type="ChEBI" id="CHEBI:225238"/>
    </reaction>
    <physiologicalReaction direction="left-to-right" evidence="7">
        <dbReference type="Rhea" id="RHEA:59425"/>
    </physiologicalReaction>
</comment>
<proteinExistence type="inferred from homology"/>
<dbReference type="InterPro" id="IPR002937">
    <property type="entry name" value="Amino_oxidase"/>
</dbReference>
<evidence type="ECO:0000256" key="8">
    <source>
        <dbReference type="ARBA" id="ARBA00049430"/>
    </source>
</evidence>
<evidence type="ECO:0000256" key="6">
    <source>
        <dbReference type="ARBA" id="ARBA00048448"/>
    </source>
</evidence>
<dbReference type="KEGG" id="spu:590013"/>
<dbReference type="EnsemblMetazoa" id="XM_003725209">
    <property type="protein sequence ID" value="XP_003725257"/>
    <property type="gene ID" value="LOC590013"/>
</dbReference>
<evidence type="ECO:0000256" key="4">
    <source>
        <dbReference type="ARBA" id="ARBA00023002"/>
    </source>
</evidence>
<dbReference type="RefSeq" id="XP_003725257.1">
    <property type="nucleotide sequence ID" value="XM_003725209.3"/>
</dbReference>
<keyword evidence="10" id="KW-0472">Membrane</keyword>
<feature type="binding site" evidence="9">
    <location>
        <position position="342"/>
    </location>
    <ligand>
        <name>substrate</name>
    </ligand>
</feature>
<dbReference type="InterPro" id="IPR001613">
    <property type="entry name" value="Flavin_amine_oxidase"/>
</dbReference>
<dbReference type="GO" id="GO:0050660">
    <property type="term" value="F:flavin adenine dinucleotide binding"/>
    <property type="evidence" value="ECO:0000318"/>
    <property type="project" value="GO_Central"/>
</dbReference>
<comment type="catalytic activity">
    <reaction evidence="8">
        <text>N-acetylputrescine + O2 + H2O = 4-acetamidobutanal + H2O2 + NH4(+)</text>
        <dbReference type="Rhea" id="RHEA:70283"/>
        <dbReference type="ChEBI" id="CHEBI:7386"/>
        <dbReference type="ChEBI" id="CHEBI:15377"/>
        <dbReference type="ChEBI" id="CHEBI:15379"/>
        <dbReference type="ChEBI" id="CHEBI:16240"/>
        <dbReference type="ChEBI" id="CHEBI:28938"/>
        <dbReference type="ChEBI" id="CHEBI:58263"/>
    </reaction>
    <physiologicalReaction direction="left-to-right" evidence="8">
        <dbReference type="Rhea" id="RHEA:70284"/>
    </physiologicalReaction>
</comment>
<dbReference type="OrthoDB" id="7777654at2759"/>
<dbReference type="PRINTS" id="PR00757">
    <property type="entry name" value="AMINEOXDASEF"/>
</dbReference>
<evidence type="ECO:0000313" key="12">
    <source>
        <dbReference type="EnsemblMetazoa" id="XP_003725257"/>
    </source>
</evidence>
<dbReference type="SUPFAM" id="SSF51905">
    <property type="entry name" value="FAD/NAD(P)-binding domain"/>
    <property type="match status" value="1"/>
</dbReference>
<evidence type="ECO:0000256" key="10">
    <source>
        <dbReference type="RuleBase" id="RU362067"/>
    </source>
</evidence>
<name>A0A7M7GGQ7_STRPU</name>
<dbReference type="InParanoid" id="A0A7M7GGQ7"/>
<evidence type="ECO:0000256" key="9">
    <source>
        <dbReference type="PIRSR" id="PIRSR601613-1"/>
    </source>
</evidence>
<keyword evidence="10" id="KW-0285">Flavoprotein</keyword>
<dbReference type="EC" id="1.4.3.-" evidence="10"/>
<evidence type="ECO:0000256" key="2">
    <source>
        <dbReference type="ARBA" id="ARBA00004362"/>
    </source>
</evidence>
<reference evidence="12" key="2">
    <citation type="submission" date="2021-01" db="UniProtKB">
        <authorList>
            <consortium name="EnsemblMetazoa"/>
        </authorList>
    </citation>
    <scope>IDENTIFICATION</scope>
</reference>
<dbReference type="GeneID" id="590013"/>
<dbReference type="InterPro" id="IPR050703">
    <property type="entry name" value="Flavin_MAO"/>
</dbReference>
<dbReference type="FunCoup" id="A0A7M7GGQ7">
    <property type="interactions" value="648"/>
</dbReference>
<feature type="binding site" evidence="9">
    <location>
        <position position="237"/>
    </location>
    <ligand>
        <name>FAD</name>
        <dbReference type="ChEBI" id="CHEBI:57692"/>
    </ligand>
</feature>
<comment type="similarity">
    <text evidence="3 10">Belongs to the flavin monoamine oxidase family.</text>
</comment>
<evidence type="ECO:0000256" key="7">
    <source>
        <dbReference type="ARBA" id="ARBA00049354"/>
    </source>
</evidence>
<keyword evidence="10" id="KW-0274">FAD</keyword>
<dbReference type="PANTHER" id="PTHR43563:SF1">
    <property type="entry name" value="AMINE OXIDASE [FLAVIN-CONTAINING] B"/>
    <property type="match status" value="1"/>
</dbReference>
<protein>
    <recommendedName>
        <fullName evidence="10">Amine oxidase</fullName>
        <ecNumber evidence="10">1.4.3.-</ecNumber>
    </recommendedName>
</protein>
<evidence type="ECO:0000256" key="1">
    <source>
        <dbReference type="ARBA" id="ARBA00001974"/>
    </source>
</evidence>
<evidence type="ECO:0000259" key="11">
    <source>
        <dbReference type="Pfam" id="PF01593"/>
    </source>
</evidence>
<dbReference type="Pfam" id="PF01593">
    <property type="entry name" value="Amino_oxidase"/>
    <property type="match status" value="1"/>
</dbReference>
<feature type="binding site" evidence="9">
    <location>
        <position position="16"/>
    </location>
    <ligand>
        <name>FAD</name>
        <dbReference type="ChEBI" id="CHEBI:57692"/>
    </ligand>
</feature>
<dbReference type="Gene3D" id="3.50.50.60">
    <property type="entry name" value="FAD/NAD(P)-binding domain"/>
    <property type="match status" value="1"/>
</dbReference>
<sequence length="521" mass="57795">MPGNKRQVIVIGGGISGMSAAKLLHDQNIDVLVLEARDRVGGRTHTVRNDKVKYVDIGGSYVGPTQNRVIRLAEELGIQNYKVFDEDAALLSLNGGRKKYYSSMPTSYNPFVMMDIIHFWKQVDILGEQIPVDAPWNSVMAEEWDNMTTSEWLDKICWFSYTKKVAEAFARTVFATETHNMSLLFFLWYVKNGGGIYRIISTENGGQERKLIGGSQQISEGIADRLGDENLHLEHPVKSISQEGTGITLTTVSGKTFEADYVISAVPMALLGKMSFNPPLSPLKNQLSQRIPMGSCIKTMTYYERPFWRGLSFSGFILTDDIVAATIDDTKPDGSLACLVGFVNGKFARKYSSASEEERKMLVAKCYAKVFGSDEALRPTNYVEKNWMEEEYSGGCYMGATPPGVLSIYGKVMREPAGQVYFAGTETANHWSGYMEGAVQAGERAAREVLHAQGKIKKQDIWQVEPDNPDWPYTKFEMSFLERMAPSISGLLGCVGTCATGLLVAGLGVMYNDQIRSFLGK</sequence>
<keyword evidence="13" id="KW-1185">Reference proteome</keyword>
<feature type="domain" description="Amine oxidase" evidence="11">
    <location>
        <begin position="15"/>
        <end position="450"/>
    </location>
</feature>
<feature type="binding site" evidence="9">
    <location>
        <begin position="35"/>
        <end position="36"/>
    </location>
    <ligand>
        <name>FAD</name>
        <dbReference type="ChEBI" id="CHEBI:57692"/>
    </ligand>
</feature>
<dbReference type="Gene3D" id="3.90.660.10">
    <property type="match status" value="1"/>
</dbReference>
<evidence type="ECO:0000256" key="3">
    <source>
        <dbReference type="ARBA" id="ARBA00005995"/>
    </source>
</evidence>
<dbReference type="OMA" id="GETAYEW"/>
<feature type="binding site" evidence="9">
    <location>
        <position position="426"/>
    </location>
    <ligand>
        <name>FAD</name>
        <dbReference type="ChEBI" id="CHEBI:57692"/>
    </ligand>
</feature>
<dbReference type="Gene3D" id="6.10.250.130">
    <property type="match status" value="1"/>
</dbReference>
<organism evidence="12 13">
    <name type="scientific">Strongylocentrotus purpuratus</name>
    <name type="common">Purple sea urchin</name>
    <dbReference type="NCBI Taxonomy" id="7668"/>
    <lineage>
        <taxon>Eukaryota</taxon>
        <taxon>Metazoa</taxon>
        <taxon>Echinodermata</taxon>
        <taxon>Eleutherozoa</taxon>
        <taxon>Echinozoa</taxon>
        <taxon>Echinoidea</taxon>
        <taxon>Euechinoidea</taxon>
        <taxon>Echinacea</taxon>
        <taxon>Camarodonta</taxon>
        <taxon>Echinidea</taxon>
        <taxon>Strongylocentrotidae</taxon>
        <taxon>Strongylocentrotus</taxon>
    </lineage>
</organism>
<dbReference type="PANTHER" id="PTHR43563">
    <property type="entry name" value="AMINE OXIDASE"/>
    <property type="match status" value="1"/>
</dbReference>
<dbReference type="GO" id="GO:0005739">
    <property type="term" value="C:mitochondrion"/>
    <property type="evidence" value="ECO:0000318"/>
    <property type="project" value="GO_Central"/>
</dbReference>
<dbReference type="GO" id="GO:0097621">
    <property type="term" value="F:monoamine oxidase activity"/>
    <property type="evidence" value="ECO:0007669"/>
    <property type="project" value="UniProtKB-EC"/>
</dbReference>
<dbReference type="SUPFAM" id="SSF54373">
    <property type="entry name" value="FAD-linked reductases, C-terminal domain"/>
    <property type="match status" value="1"/>
</dbReference>
<reference evidence="13" key="1">
    <citation type="submission" date="2015-02" db="EMBL/GenBank/DDBJ databases">
        <title>Genome sequencing for Strongylocentrotus purpuratus.</title>
        <authorList>
            <person name="Murali S."/>
            <person name="Liu Y."/>
            <person name="Vee V."/>
            <person name="English A."/>
            <person name="Wang M."/>
            <person name="Skinner E."/>
            <person name="Han Y."/>
            <person name="Muzny D.M."/>
            <person name="Worley K.C."/>
            <person name="Gibbs R.A."/>
        </authorList>
    </citation>
    <scope>NUCLEOTIDE SEQUENCE</scope>
</reference>
<dbReference type="GO" id="GO:0005741">
    <property type="term" value="C:mitochondrial outer membrane"/>
    <property type="evidence" value="ECO:0007669"/>
    <property type="project" value="UniProtKB-SubCell"/>
</dbReference>
<accession>A0A7M7GGQ7</accession>
<comment type="subcellular location">
    <subcellularLocation>
        <location evidence="2">Mitochondrion outer membrane</location>
        <topology evidence="2">Single-pass type IV membrane protein</topology>
        <orientation evidence="2">Cytoplasmic side</orientation>
    </subcellularLocation>
</comment>
<comment type="cofactor">
    <cofactor evidence="1 10">
        <name>FAD</name>
        <dbReference type="ChEBI" id="CHEBI:57692"/>
    </cofactor>
</comment>
<comment type="catalytic activity">
    <reaction evidence="6">
        <text>a secondary aliphatic amine + O2 + H2O = a primary amine + an aldehyde + H2O2</text>
        <dbReference type="Rhea" id="RHEA:26414"/>
        <dbReference type="ChEBI" id="CHEBI:15377"/>
        <dbReference type="ChEBI" id="CHEBI:15379"/>
        <dbReference type="ChEBI" id="CHEBI:16240"/>
        <dbReference type="ChEBI" id="CHEBI:17478"/>
        <dbReference type="ChEBI" id="CHEBI:58855"/>
        <dbReference type="ChEBI" id="CHEBI:65296"/>
        <dbReference type="EC" id="1.4.3.4"/>
    </reaction>
</comment>